<proteinExistence type="inferred from homology"/>
<dbReference type="Pfam" id="PF04984">
    <property type="entry name" value="Phage_sheath_1"/>
    <property type="match status" value="1"/>
</dbReference>
<evidence type="ECO:0000259" key="3">
    <source>
        <dbReference type="Pfam" id="PF17482"/>
    </source>
</evidence>
<dbReference type="InterPro" id="IPR035089">
    <property type="entry name" value="Phage_sheath_subtilisin"/>
</dbReference>
<feature type="domain" description="Tail sheath protein C-terminal" evidence="3">
    <location>
        <begin position="394"/>
        <end position="508"/>
    </location>
</feature>
<reference evidence="4 5" key="1">
    <citation type="submission" date="2017-07" db="EMBL/GenBank/DDBJ databases">
        <title>Elstera cyanobacteriorum sp. nov., a novel bacterium isolated from cyanobacterial aggregates in a eutrophic lake.</title>
        <authorList>
            <person name="Cai H."/>
        </authorList>
    </citation>
    <scope>NUCLEOTIDE SEQUENCE [LARGE SCALE GENOMIC DNA]</scope>
    <source>
        <strain evidence="4 5">TH019</strain>
    </source>
</reference>
<evidence type="ECO:0000256" key="1">
    <source>
        <dbReference type="ARBA" id="ARBA00008005"/>
    </source>
</evidence>
<dbReference type="OrthoDB" id="5442644at2"/>
<dbReference type="InterPro" id="IPR020287">
    <property type="entry name" value="Tail_sheath_C"/>
</dbReference>
<gene>
    <name evidence="4" type="ORF">CHR90_05860</name>
</gene>
<dbReference type="Proteomes" id="UP000216361">
    <property type="component" value="Unassembled WGS sequence"/>
</dbReference>
<feature type="domain" description="Tail sheath protein subtilisin-like" evidence="2">
    <location>
        <begin position="226"/>
        <end position="386"/>
    </location>
</feature>
<sequence>MAISFNLIPPDRRVPGQSFEFDSSRAGYFQEQVRVVLIGARLPTGTAPAGVLERVQGVDQAKTQFGRGSMLARMVEIFRRNNATAELWCLPVNDLATLPDDLTIDNEDIPIDYVGEVIPATGRIDYTGSAVTAAGVITLYIGGQRVRVTAAKADGPVQLAVKTTIAINQALDLPVTAVTDGDGVVLTARHRGEITNQIDLRLNYRGAIAGERLPTGAAVVLTPMAGGAGDPSMLTYLPKLGDEQWFAIVCPYTAGDAQQVVQEEMAARWHPDRQVYGLAFSALVAPLDDLLDYGQTLNGPYQSVMGIPACPAPPWEIAAAYGGQAALSLGIDPARPLQTLPLTGILPPAQGDRLTITDSNSLLYRGIATAQTESDGTLRIQREISTYRVNEWGEPDPSYLDLTTPATLSYYVRSLRQRLRLKFPRAKLARDGARISPGQAVVTLATIKAEVLAHYTTLERLGLVENIGAFVEYLIVERDPADPNRVNLLLPPDLVNQLRFIAGVVQFRLEFGA</sequence>
<dbReference type="AlphaFoldDB" id="A0A255XTI8"/>
<organism evidence="4 5">
    <name type="scientific">Elstera cyanobacteriorum</name>
    <dbReference type="NCBI Taxonomy" id="2022747"/>
    <lineage>
        <taxon>Bacteria</taxon>
        <taxon>Pseudomonadati</taxon>
        <taxon>Pseudomonadota</taxon>
        <taxon>Alphaproteobacteria</taxon>
        <taxon>Rhodospirillales</taxon>
        <taxon>Rhodospirillaceae</taxon>
        <taxon>Elstera</taxon>
    </lineage>
</organism>
<comment type="similarity">
    <text evidence="1">Belongs to the myoviridae tail sheath protein family.</text>
</comment>
<dbReference type="InterPro" id="IPR007067">
    <property type="entry name" value="Tail_sheath"/>
</dbReference>
<evidence type="ECO:0000313" key="5">
    <source>
        <dbReference type="Proteomes" id="UP000216361"/>
    </source>
</evidence>
<evidence type="ECO:0008006" key="6">
    <source>
        <dbReference type="Google" id="ProtNLM"/>
    </source>
</evidence>
<name>A0A255XTI8_9PROT</name>
<dbReference type="EMBL" id="NOXS01000029">
    <property type="protein sequence ID" value="OYQ20233.1"/>
    <property type="molecule type" value="Genomic_DNA"/>
</dbReference>
<comment type="caution">
    <text evidence="4">The sequence shown here is derived from an EMBL/GenBank/DDBJ whole genome shotgun (WGS) entry which is preliminary data.</text>
</comment>
<dbReference type="RefSeq" id="WP_094408056.1">
    <property type="nucleotide sequence ID" value="NZ_BMJZ01000001.1"/>
</dbReference>
<protein>
    <recommendedName>
        <fullName evidence="6">Phage tail protein</fullName>
    </recommendedName>
</protein>
<evidence type="ECO:0000313" key="4">
    <source>
        <dbReference type="EMBL" id="OYQ20233.1"/>
    </source>
</evidence>
<evidence type="ECO:0000259" key="2">
    <source>
        <dbReference type="Pfam" id="PF04984"/>
    </source>
</evidence>
<dbReference type="PIRSF" id="PIRSF007349">
    <property type="entry name" value="Tsp_L"/>
    <property type="match status" value="1"/>
</dbReference>
<accession>A0A255XTI8</accession>
<dbReference type="Pfam" id="PF17482">
    <property type="entry name" value="Phage_sheath_1C"/>
    <property type="match status" value="1"/>
</dbReference>
<keyword evidence="5" id="KW-1185">Reference proteome</keyword>